<protein>
    <submittedName>
        <fullName evidence="1">Uncharacterized protein</fullName>
    </submittedName>
</protein>
<accession>A0A9P4DP40</accession>
<name>A0A9P4DP40_9BACT</name>
<gene>
    <name evidence="1" type="ORF">F2S36_06475</name>
</gene>
<dbReference type="AlphaFoldDB" id="A0A9P4DP40"/>
<proteinExistence type="predicted"/>
<dbReference type="Proteomes" id="UP000323119">
    <property type="component" value="Unassembled WGS sequence"/>
</dbReference>
<sequence>MAAALCVLPFLAAEVPAQELPRFSCSASVGTGFGLTRPSSVPVVWRVTGHYNVSRRFSVGAGTGVSCYEKTLVPLFADAKFLLMRRRSFTPYAGCAAGYAFAPRRDANGGLLLNPELGVQYALRCGVHLFFAAGYELQRLERLRKYEGRWFSAEFAEQLSHGTLLLKVGVLF</sequence>
<comment type="caution">
    <text evidence="1">The sequence shown here is derived from an EMBL/GenBank/DDBJ whole genome shotgun (WGS) entry which is preliminary data.</text>
</comment>
<evidence type="ECO:0000313" key="1">
    <source>
        <dbReference type="EMBL" id="KAA2562594.1"/>
    </source>
</evidence>
<dbReference type="EMBL" id="VVUY01000004">
    <property type="protein sequence ID" value="KAA2562594.1"/>
    <property type="molecule type" value="Genomic_DNA"/>
</dbReference>
<organism evidence="1 2">
    <name type="scientific">Alistipes onderdonkii</name>
    <dbReference type="NCBI Taxonomy" id="328813"/>
    <lineage>
        <taxon>Bacteria</taxon>
        <taxon>Pseudomonadati</taxon>
        <taxon>Bacteroidota</taxon>
        <taxon>Bacteroidia</taxon>
        <taxon>Bacteroidales</taxon>
        <taxon>Rikenellaceae</taxon>
        <taxon>Alistipes</taxon>
    </lineage>
</organism>
<reference evidence="1 2" key="1">
    <citation type="journal article" date="2019" name="Nat. Med.">
        <title>A library of human gut bacterial isolates paired with longitudinal multiomics data enables mechanistic microbiome research.</title>
        <authorList>
            <person name="Poyet M."/>
            <person name="Groussin M."/>
            <person name="Gibbons S.M."/>
            <person name="Avila-Pacheco J."/>
            <person name="Jiang X."/>
            <person name="Kearney S.M."/>
            <person name="Perrotta A.R."/>
            <person name="Berdy B."/>
            <person name="Zhao S."/>
            <person name="Lieberman T.D."/>
            <person name="Swanson P.K."/>
            <person name="Smith M."/>
            <person name="Roesemann S."/>
            <person name="Alexander J.E."/>
            <person name="Rich S.A."/>
            <person name="Livny J."/>
            <person name="Vlamakis H."/>
            <person name="Clish C."/>
            <person name="Bullock K."/>
            <person name="Deik A."/>
            <person name="Scott J."/>
            <person name="Pierce K.A."/>
            <person name="Xavier R.J."/>
            <person name="Alm E.J."/>
        </authorList>
    </citation>
    <scope>NUCLEOTIDE SEQUENCE [LARGE SCALE GENOMIC DNA]</scope>
    <source>
        <strain evidence="1 2">BIOML-A204</strain>
    </source>
</reference>
<evidence type="ECO:0000313" key="2">
    <source>
        <dbReference type="Proteomes" id="UP000323119"/>
    </source>
</evidence>
<dbReference type="RefSeq" id="WP_055203907.1">
    <property type="nucleotide sequence ID" value="NZ_JANFXN010000016.1"/>
</dbReference>